<name>A0A9R1UVB1_LACSA</name>
<comment type="subcellular location">
    <subcellularLocation>
        <location evidence="1">Membrane</location>
        <topology evidence="1">Multi-pass membrane protein</topology>
    </subcellularLocation>
</comment>
<keyword evidence="2 6" id="KW-0812">Transmembrane</keyword>
<evidence type="ECO:0000313" key="10">
    <source>
        <dbReference type="Proteomes" id="UP000235145"/>
    </source>
</evidence>
<keyword evidence="4 6" id="KW-0472">Membrane</keyword>
<proteinExistence type="inferred from homology"/>
<accession>A0A9R1UVB1</accession>
<dbReference type="PANTHER" id="PTHR21576">
    <property type="entry name" value="UNCHARACTERIZED NODULIN-LIKE PROTEIN"/>
    <property type="match status" value="1"/>
</dbReference>
<dbReference type="OrthoDB" id="410267at2759"/>
<dbReference type="GO" id="GO:0016020">
    <property type="term" value="C:membrane"/>
    <property type="evidence" value="ECO:0000318"/>
    <property type="project" value="GO_Central"/>
</dbReference>
<evidence type="ECO:0000256" key="1">
    <source>
        <dbReference type="ARBA" id="ARBA00004141"/>
    </source>
</evidence>
<feature type="transmembrane region" description="Helical" evidence="6">
    <location>
        <begin position="460"/>
        <end position="485"/>
    </location>
</feature>
<evidence type="ECO:0000256" key="3">
    <source>
        <dbReference type="ARBA" id="ARBA00022989"/>
    </source>
</evidence>
<dbReference type="InterPro" id="IPR056555">
    <property type="entry name" value="NFD4_C"/>
</dbReference>
<dbReference type="Gene3D" id="1.20.1250.20">
    <property type="entry name" value="MFS general substrate transporter like domains"/>
    <property type="match status" value="1"/>
</dbReference>
<feature type="transmembrane region" description="Helical" evidence="6">
    <location>
        <begin position="174"/>
        <end position="193"/>
    </location>
</feature>
<feature type="transmembrane region" description="Helical" evidence="6">
    <location>
        <begin position="239"/>
        <end position="263"/>
    </location>
</feature>
<feature type="transmembrane region" description="Helical" evidence="6">
    <location>
        <begin position="108"/>
        <end position="134"/>
    </location>
</feature>
<feature type="transmembrane region" description="Helical" evidence="6">
    <location>
        <begin position="213"/>
        <end position="233"/>
    </location>
</feature>
<feature type="transmembrane region" description="Helical" evidence="6">
    <location>
        <begin position="335"/>
        <end position="353"/>
    </location>
</feature>
<comment type="similarity">
    <text evidence="5">Belongs to the major facilitator superfamily. Phosphate:H(+) symporter (TC 2.A.1.9) family.</text>
</comment>
<evidence type="ECO:0000256" key="4">
    <source>
        <dbReference type="ARBA" id="ARBA00023136"/>
    </source>
</evidence>
<evidence type="ECO:0000256" key="6">
    <source>
        <dbReference type="SAM" id="Phobius"/>
    </source>
</evidence>
<feature type="transmembrane region" description="Helical" evidence="6">
    <location>
        <begin position="359"/>
        <end position="381"/>
    </location>
</feature>
<dbReference type="EMBL" id="NBSK02000008">
    <property type="protein sequence ID" value="KAJ0193523.1"/>
    <property type="molecule type" value="Genomic_DNA"/>
</dbReference>
<keyword evidence="10" id="KW-1185">Reference proteome</keyword>
<feature type="domain" description="Nodulin-like" evidence="7">
    <location>
        <begin position="13"/>
        <end position="259"/>
    </location>
</feature>
<gene>
    <name evidence="9" type="ORF">LSAT_V11C800439490</name>
</gene>
<dbReference type="Proteomes" id="UP000235145">
    <property type="component" value="Unassembled WGS sequence"/>
</dbReference>
<reference evidence="9 10" key="1">
    <citation type="journal article" date="2017" name="Nat. Commun.">
        <title>Genome assembly with in vitro proximity ligation data and whole-genome triplication in lettuce.</title>
        <authorList>
            <person name="Reyes-Chin-Wo S."/>
            <person name="Wang Z."/>
            <person name="Yang X."/>
            <person name="Kozik A."/>
            <person name="Arikit S."/>
            <person name="Song C."/>
            <person name="Xia L."/>
            <person name="Froenicke L."/>
            <person name="Lavelle D.O."/>
            <person name="Truco M.J."/>
            <person name="Xia R."/>
            <person name="Zhu S."/>
            <person name="Xu C."/>
            <person name="Xu H."/>
            <person name="Xu X."/>
            <person name="Cox K."/>
            <person name="Korf I."/>
            <person name="Meyers B.C."/>
            <person name="Michelmore R.W."/>
        </authorList>
    </citation>
    <scope>NUCLEOTIDE SEQUENCE [LARGE SCALE GENOMIC DNA]</scope>
    <source>
        <strain evidence="10">cv. Salinas</strain>
        <tissue evidence="9">Seedlings</tissue>
    </source>
</reference>
<evidence type="ECO:0000259" key="8">
    <source>
        <dbReference type="Pfam" id="PF23262"/>
    </source>
</evidence>
<evidence type="ECO:0000259" key="7">
    <source>
        <dbReference type="Pfam" id="PF06813"/>
    </source>
</evidence>
<organism evidence="9 10">
    <name type="scientific">Lactuca sativa</name>
    <name type="common">Garden lettuce</name>
    <dbReference type="NCBI Taxonomy" id="4236"/>
    <lineage>
        <taxon>Eukaryota</taxon>
        <taxon>Viridiplantae</taxon>
        <taxon>Streptophyta</taxon>
        <taxon>Embryophyta</taxon>
        <taxon>Tracheophyta</taxon>
        <taxon>Spermatophyta</taxon>
        <taxon>Magnoliopsida</taxon>
        <taxon>eudicotyledons</taxon>
        <taxon>Gunneridae</taxon>
        <taxon>Pentapetalae</taxon>
        <taxon>asterids</taxon>
        <taxon>campanulids</taxon>
        <taxon>Asterales</taxon>
        <taxon>Asteraceae</taxon>
        <taxon>Cichorioideae</taxon>
        <taxon>Cichorieae</taxon>
        <taxon>Lactucinae</taxon>
        <taxon>Lactuca</taxon>
    </lineage>
</organism>
<evidence type="ECO:0000256" key="2">
    <source>
        <dbReference type="ARBA" id="ARBA00022692"/>
    </source>
</evidence>
<evidence type="ECO:0008006" key="11">
    <source>
        <dbReference type="Google" id="ProtNLM"/>
    </source>
</evidence>
<dbReference type="AlphaFoldDB" id="A0A9R1UVB1"/>
<feature type="domain" description="NFD4 C-terminal" evidence="8">
    <location>
        <begin position="322"/>
        <end position="535"/>
    </location>
</feature>
<evidence type="ECO:0000256" key="5">
    <source>
        <dbReference type="ARBA" id="ARBA00044504"/>
    </source>
</evidence>
<feature type="transmembrane region" description="Helical" evidence="6">
    <location>
        <begin position="427"/>
        <end position="448"/>
    </location>
</feature>
<dbReference type="PANTHER" id="PTHR21576:SF78">
    <property type="entry name" value="PROTEIN NUCLEAR FUSION DEFECTIVE 4-LIKE"/>
    <property type="match status" value="1"/>
</dbReference>
<dbReference type="InterPro" id="IPR036259">
    <property type="entry name" value="MFS_trans_sf"/>
</dbReference>
<feature type="transmembrane region" description="Helical" evidence="6">
    <location>
        <begin position="505"/>
        <end position="528"/>
    </location>
</feature>
<sequence>MGYLLSPTSPAGKWMGFVTAVWVQAISGNNYTFSNYSDALKSLMALTQLQLNNLSVAKDVGKAFGILAGLASDRISPSALLLIGSIEGFIGYGVQWLVVSQRIQPLPYWQMCIFLCMGGNSTTWMNTAILVTCIRNFRKNRGPVSGILKGYVGLSTAIFTDICTALFNNDPARFLLMLTVVPFVVCLFAIVFLREIPPSSTAAEEKSETRYFAIFNVLAVFIAVYLLIFDITGDHGLSLSRVFCIVLLILLASPLSVPVYLAIQNLIRSNHKTLDVEATANTTTEPLLAQQEEQTTETVAAVVDDSKASLAVVEKMPPVIGEEHTVFEALQTVDFWILFVSFLCGVGTGLAVQNNMGQMGLALGYADVSIFVSLTSIWGFFGRIGSGSISEYFIKKAGTPRPLWNAASQILMAVGYVLMAIAMPGSLYIGSIVVGICYGVRLAVTVPTASELFGLKCYGLIYNLLILNLPLGSFLFSGLLAGFLYDAEATATTGGGNTCIGAHCYRLVFIVMAFACVVGFTLDVWLAIRTKGLYSRIYMSRKSKKSMAAAGGR</sequence>
<evidence type="ECO:0000313" key="9">
    <source>
        <dbReference type="EMBL" id="KAJ0193523.1"/>
    </source>
</evidence>
<feature type="transmembrane region" description="Helical" evidence="6">
    <location>
        <begin position="79"/>
        <end position="96"/>
    </location>
</feature>
<dbReference type="Pfam" id="PF06813">
    <property type="entry name" value="Nodulin-like"/>
    <property type="match status" value="1"/>
</dbReference>
<dbReference type="Gramene" id="rna-gnl|WGS:NBSK|LSAT_8X123541_mrna">
    <property type="protein sequence ID" value="cds-PLY83277.1"/>
    <property type="gene ID" value="gene-LSAT_8X123541"/>
</dbReference>
<dbReference type="CDD" id="cd17354">
    <property type="entry name" value="MFS_Mch1p_like"/>
    <property type="match status" value="1"/>
</dbReference>
<comment type="caution">
    <text evidence="9">The sequence shown here is derived from an EMBL/GenBank/DDBJ whole genome shotgun (WGS) entry which is preliminary data.</text>
</comment>
<keyword evidence="3 6" id="KW-1133">Transmembrane helix</keyword>
<dbReference type="Pfam" id="PF23262">
    <property type="entry name" value="NFD4_C"/>
    <property type="match status" value="1"/>
</dbReference>
<dbReference type="InterPro" id="IPR010658">
    <property type="entry name" value="Nodulin-like"/>
</dbReference>
<dbReference type="SUPFAM" id="SSF103473">
    <property type="entry name" value="MFS general substrate transporter"/>
    <property type="match status" value="1"/>
</dbReference>
<protein>
    <recommendedName>
        <fullName evidence="11">Nodulin-like domain-containing protein</fullName>
    </recommendedName>
</protein>